<organism evidence="1 2">
    <name type="scientific">Basidiobolus ranarum</name>
    <dbReference type="NCBI Taxonomy" id="34480"/>
    <lineage>
        <taxon>Eukaryota</taxon>
        <taxon>Fungi</taxon>
        <taxon>Fungi incertae sedis</taxon>
        <taxon>Zoopagomycota</taxon>
        <taxon>Entomophthoromycotina</taxon>
        <taxon>Basidiobolomycetes</taxon>
        <taxon>Basidiobolales</taxon>
        <taxon>Basidiobolaceae</taxon>
        <taxon>Basidiobolus</taxon>
    </lineage>
</organism>
<evidence type="ECO:0000313" key="1">
    <source>
        <dbReference type="EMBL" id="KAK9663725.1"/>
    </source>
</evidence>
<accession>A0ABR2VKN4</accession>
<evidence type="ECO:0000313" key="2">
    <source>
        <dbReference type="Proteomes" id="UP001479436"/>
    </source>
</evidence>
<reference evidence="1 2" key="1">
    <citation type="submission" date="2023-04" db="EMBL/GenBank/DDBJ databases">
        <title>Genome of Basidiobolus ranarum AG-B5.</title>
        <authorList>
            <person name="Stajich J.E."/>
            <person name="Carter-House D."/>
            <person name="Gryganskyi A."/>
        </authorList>
    </citation>
    <scope>NUCLEOTIDE SEQUENCE [LARGE SCALE GENOMIC DNA]</scope>
    <source>
        <strain evidence="1 2">AG-B5</strain>
    </source>
</reference>
<proteinExistence type="predicted"/>
<keyword evidence="2" id="KW-1185">Reference proteome</keyword>
<gene>
    <name evidence="1" type="ORF">K7432_018016</name>
</gene>
<sequence>MEMALVVTAEDQVEMVEVLADMELEPAAMEMALVATVEDLEAMAVVRMIPQIAMELTKTIIFKKIPKFLRKRTVCQPHQWISPYVLNQ</sequence>
<name>A0ABR2VKN4_9FUNG</name>
<dbReference type="Proteomes" id="UP001479436">
    <property type="component" value="Unassembled WGS sequence"/>
</dbReference>
<protein>
    <submittedName>
        <fullName evidence="1">Uncharacterized protein</fullName>
    </submittedName>
</protein>
<dbReference type="EMBL" id="JASJQH010011741">
    <property type="protein sequence ID" value="KAK9663725.1"/>
    <property type="molecule type" value="Genomic_DNA"/>
</dbReference>
<comment type="caution">
    <text evidence="1">The sequence shown here is derived from an EMBL/GenBank/DDBJ whole genome shotgun (WGS) entry which is preliminary data.</text>
</comment>